<organism evidence="2 3">
    <name type="scientific">Actinoplanes oblitus</name>
    <dbReference type="NCBI Taxonomy" id="3040509"/>
    <lineage>
        <taxon>Bacteria</taxon>
        <taxon>Bacillati</taxon>
        <taxon>Actinomycetota</taxon>
        <taxon>Actinomycetes</taxon>
        <taxon>Micromonosporales</taxon>
        <taxon>Micromonosporaceae</taxon>
        <taxon>Actinoplanes</taxon>
    </lineage>
</organism>
<evidence type="ECO:0008006" key="4">
    <source>
        <dbReference type="Google" id="ProtNLM"/>
    </source>
</evidence>
<gene>
    <name evidence="2" type="ORF">ACTOB_005174</name>
</gene>
<evidence type="ECO:0000256" key="1">
    <source>
        <dbReference type="SAM" id="MobiDB-lite"/>
    </source>
</evidence>
<keyword evidence="3" id="KW-1185">Reference proteome</keyword>
<proteinExistence type="predicted"/>
<evidence type="ECO:0000313" key="3">
    <source>
        <dbReference type="Proteomes" id="UP001240150"/>
    </source>
</evidence>
<feature type="region of interest" description="Disordered" evidence="1">
    <location>
        <begin position="187"/>
        <end position="217"/>
    </location>
</feature>
<name>A0ABY8W6T5_9ACTN</name>
<protein>
    <recommendedName>
        <fullName evidence="4">SUKH-4 immunity protein</fullName>
    </recommendedName>
</protein>
<accession>A0ABY8W6T5</accession>
<evidence type="ECO:0000313" key="2">
    <source>
        <dbReference type="EMBL" id="WIM93202.1"/>
    </source>
</evidence>
<reference evidence="2 3" key="1">
    <citation type="submission" date="2023-06" db="EMBL/GenBank/DDBJ databases">
        <authorList>
            <person name="Yushchuk O."/>
            <person name="Binda E."/>
            <person name="Ruckert-Reed C."/>
            <person name="Fedorenko V."/>
            <person name="Kalinowski J."/>
            <person name="Marinelli F."/>
        </authorList>
    </citation>
    <scope>NUCLEOTIDE SEQUENCE [LARGE SCALE GENOMIC DNA]</scope>
    <source>
        <strain evidence="2 3">NRRL 3884</strain>
    </source>
</reference>
<sequence>MTERRLLETIHGTPWIADLLTLFDFEVARAADGPIEPVTLASGEPWEAIAGDGTGGSFLLVGTGEVRPVLYVGSEGEGGLVARSLRDALTLVVGVSSLHDATTIPAERNDGRDLNDFLGRTDDEIREYRPELDADRDRLRSALGLPPVDDALLRSLQAAAADSGYRPLNQQGDRLRPMLAWLEEAEEAAHPRVPEPPVTATPSTHPDEPMPGQIALF</sequence>
<dbReference type="EMBL" id="CP126980">
    <property type="protein sequence ID" value="WIM93202.1"/>
    <property type="molecule type" value="Genomic_DNA"/>
</dbReference>
<dbReference type="Proteomes" id="UP001240150">
    <property type="component" value="Chromosome"/>
</dbReference>
<dbReference type="RefSeq" id="WP_284914410.1">
    <property type="nucleotide sequence ID" value="NZ_CP126980.1"/>
</dbReference>